<dbReference type="GeneID" id="93582829"/>
<dbReference type="AlphaFoldDB" id="A0A437AE60"/>
<keyword evidence="4" id="KW-1185">Reference proteome</keyword>
<feature type="region of interest" description="Disordered" evidence="1">
    <location>
        <begin position="1"/>
        <end position="102"/>
    </location>
</feature>
<feature type="compositionally biased region" description="Low complexity" evidence="1">
    <location>
        <begin position="21"/>
        <end position="30"/>
    </location>
</feature>
<comment type="caution">
    <text evidence="3">The sequence shown here is derived from an EMBL/GenBank/DDBJ whole genome shotgun (WGS) entry which is preliminary data.</text>
</comment>
<dbReference type="OrthoDB" id="7691805at2759"/>
<gene>
    <name evidence="3" type="ORF">DFL_000518</name>
</gene>
<feature type="domain" description="Retrovirus-related Pol polyprotein from transposon TNT 1-94-like beta-barrel" evidence="2">
    <location>
        <begin position="528"/>
        <end position="609"/>
    </location>
</feature>
<feature type="compositionally biased region" description="Low complexity" evidence="1">
    <location>
        <begin position="397"/>
        <end position="420"/>
    </location>
</feature>
<dbReference type="RefSeq" id="XP_067495058.1">
    <property type="nucleotide sequence ID" value="XM_067634400.1"/>
</dbReference>
<dbReference type="PANTHER" id="PTHR47481:SF31">
    <property type="entry name" value="OS01G0873500 PROTEIN"/>
    <property type="match status" value="1"/>
</dbReference>
<feature type="compositionally biased region" description="Polar residues" evidence="1">
    <location>
        <begin position="369"/>
        <end position="379"/>
    </location>
</feature>
<feature type="compositionally biased region" description="Polar residues" evidence="1">
    <location>
        <begin position="33"/>
        <end position="42"/>
    </location>
</feature>
<dbReference type="SUPFAM" id="SSF53098">
    <property type="entry name" value="Ribonuclease H-like"/>
    <property type="match status" value="1"/>
</dbReference>
<dbReference type="EMBL" id="SAEB01000001">
    <property type="protein sequence ID" value="RVD89514.1"/>
    <property type="molecule type" value="Genomic_DNA"/>
</dbReference>
<evidence type="ECO:0000313" key="3">
    <source>
        <dbReference type="EMBL" id="RVD89514.1"/>
    </source>
</evidence>
<dbReference type="Pfam" id="PF14223">
    <property type="entry name" value="Retrotran_gag_2"/>
    <property type="match status" value="1"/>
</dbReference>
<feature type="compositionally biased region" description="Acidic residues" evidence="1">
    <location>
        <begin position="84"/>
        <end position="101"/>
    </location>
</feature>
<sequence>MSEPEGSRKERRTRTAGNGGPSSQRSGSRPVTRRNSQESGQRATDPILSRDNLFDLPSLPASRRVSVASVAVEPEPEFIVGSEPESEEPQSEEPQSEEPNLEDLLRENAELFERIEREGTLAKTTEAIARIKRLAEAQRLARLKMSTSTPAPTEWRTYQPKQIVLKQDNYLQWRILMKRNIKRLGWEHYLKAEGVTDATVIGAMSAAEKSKHEEQWKQRLNCSTYILENVESSLWTRFHPSEEDPFKMWREIKSVWQAQNDEGKRRYEMQLDALQLDSEESIEDYVTRAVDLRSKLTAAGGQLDNSRFIGNILRGLPPKYQNVRDNIDYDLTKDPKLSINTVQHVLMKKETELKLRPKRQQLAAYHAGTPSSRTGTAGQSSSNRGSGRGNRLGRHAGNTTGRNTQNNTNAGQGSQSGNSNPELPRYRCTNCDKPNHDTSQCWNLVGRSSNNNKNRRGGRGRGGNNRGRGRGGAQPNANMTAPPPAGEPETTNYTEGTYMATQLGLVGPVSPQSDVNITEGAHASKLQWLLDTGCARHMSPDEADFVEIRPCSRKMLMGNGTTTPVHGIGTLHLQLSINGRPQHIQFTNAYWVPQFKAKLLSLGQLEPRGVSVRKGPLGTALELYNESTGAAIVQTRHLPNNLYEILMHQWPVTTAKPAAMTPAHAGAHLGLSLTSEPTYVIRTIDEWHRIPKHANLQAIKQMPQAVTGMQIAVAPGTTSSHSSSCIPCLKGKMHQTINRGPGTRAPKPNHRCHTDIWGPADVATISSNRYMQPFMDCFSGPVWVRFLKERSQTYEITEAFVKERNLENPTDKQILFLRLDPAAEFGGGHAQVTEVQANAAKPWHKNRTSCH</sequence>
<dbReference type="Pfam" id="PF22936">
    <property type="entry name" value="Pol_BBD"/>
    <property type="match status" value="1"/>
</dbReference>
<accession>A0A437AE60</accession>
<evidence type="ECO:0000259" key="2">
    <source>
        <dbReference type="Pfam" id="PF22936"/>
    </source>
</evidence>
<evidence type="ECO:0000313" key="4">
    <source>
        <dbReference type="Proteomes" id="UP000283090"/>
    </source>
</evidence>
<proteinExistence type="predicted"/>
<dbReference type="STRING" id="97331.A0A437AE60"/>
<dbReference type="InterPro" id="IPR012337">
    <property type="entry name" value="RNaseH-like_sf"/>
</dbReference>
<protein>
    <recommendedName>
        <fullName evidence="2">Retrovirus-related Pol polyprotein from transposon TNT 1-94-like beta-barrel domain-containing protein</fullName>
    </recommendedName>
</protein>
<organism evidence="3 4">
    <name type="scientific">Arthrobotrys flagrans</name>
    <name type="common">Nematode-trapping fungus</name>
    <name type="synonym">Trichothecium flagrans</name>
    <dbReference type="NCBI Taxonomy" id="97331"/>
    <lineage>
        <taxon>Eukaryota</taxon>
        <taxon>Fungi</taxon>
        <taxon>Dikarya</taxon>
        <taxon>Ascomycota</taxon>
        <taxon>Pezizomycotina</taxon>
        <taxon>Orbiliomycetes</taxon>
        <taxon>Orbiliales</taxon>
        <taxon>Orbiliaceae</taxon>
        <taxon>Arthrobotrys</taxon>
    </lineage>
</organism>
<feature type="compositionally biased region" description="Gly residues" evidence="1">
    <location>
        <begin position="460"/>
        <end position="472"/>
    </location>
</feature>
<dbReference type="PANTHER" id="PTHR47481">
    <property type="match status" value="1"/>
</dbReference>
<dbReference type="Proteomes" id="UP000283090">
    <property type="component" value="Unassembled WGS sequence"/>
</dbReference>
<dbReference type="InterPro" id="IPR054722">
    <property type="entry name" value="PolX-like_BBD"/>
</dbReference>
<reference evidence="3 4" key="1">
    <citation type="submission" date="2019-01" db="EMBL/GenBank/DDBJ databases">
        <title>Intercellular communication is required for trap formation in the nematode-trapping fungus Duddingtonia flagrans.</title>
        <authorList>
            <person name="Youssar L."/>
            <person name="Wernet V."/>
            <person name="Hensel N."/>
            <person name="Hildebrandt H.-G."/>
            <person name="Fischer R."/>
        </authorList>
    </citation>
    <scope>NUCLEOTIDE SEQUENCE [LARGE SCALE GENOMIC DNA]</scope>
    <source>
        <strain evidence="3 4">CBS H-5679</strain>
    </source>
</reference>
<dbReference type="VEuPathDB" id="FungiDB:DFL_000518"/>
<feature type="region of interest" description="Disordered" evidence="1">
    <location>
        <begin position="361"/>
        <end position="492"/>
    </location>
</feature>
<name>A0A437AE60_ARTFL</name>
<feature type="compositionally biased region" description="Low complexity" evidence="1">
    <location>
        <begin position="60"/>
        <end position="73"/>
    </location>
</feature>
<evidence type="ECO:0000256" key="1">
    <source>
        <dbReference type="SAM" id="MobiDB-lite"/>
    </source>
</evidence>